<gene>
    <name evidence="8" type="ORF">CWI81_01910</name>
</gene>
<keyword evidence="5 6" id="KW-0472">Membrane</keyword>
<proteinExistence type="predicted"/>
<evidence type="ECO:0000256" key="2">
    <source>
        <dbReference type="ARBA" id="ARBA00022475"/>
    </source>
</evidence>
<comment type="subcellular location">
    <subcellularLocation>
        <location evidence="1">Cell membrane</location>
        <topology evidence="1">Multi-pass membrane protein</topology>
    </subcellularLocation>
</comment>
<keyword evidence="9" id="KW-1185">Reference proteome</keyword>
<feature type="transmembrane region" description="Helical" evidence="6">
    <location>
        <begin position="254"/>
        <end position="274"/>
    </location>
</feature>
<evidence type="ECO:0000313" key="9">
    <source>
        <dbReference type="Proteomes" id="UP000287908"/>
    </source>
</evidence>
<dbReference type="InterPro" id="IPR018076">
    <property type="entry name" value="T2SS_GspF_dom"/>
</dbReference>
<dbReference type="PANTHER" id="PTHR35007:SF1">
    <property type="entry name" value="PILUS ASSEMBLY PROTEIN"/>
    <property type="match status" value="1"/>
</dbReference>
<evidence type="ECO:0000256" key="3">
    <source>
        <dbReference type="ARBA" id="ARBA00022692"/>
    </source>
</evidence>
<evidence type="ECO:0000256" key="1">
    <source>
        <dbReference type="ARBA" id="ARBA00004651"/>
    </source>
</evidence>
<dbReference type="GO" id="GO:0005886">
    <property type="term" value="C:plasma membrane"/>
    <property type="evidence" value="ECO:0007669"/>
    <property type="project" value="UniProtKB-SubCell"/>
</dbReference>
<feature type="domain" description="Type II secretion system protein GspF" evidence="7">
    <location>
        <begin position="117"/>
        <end position="238"/>
    </location>
</feature>
<keyword evidence="3 6" id="KW-0812">Transmembrane</keyword>
<comment type="caution">
    <text evidence="8">The sequence shown here is derived from an EMBL/GenBank/DDBJ whole genome shotgun (WGS) entry which is preliminary data.</text>
</comment>
<dbReference type="Gene3D" id="1.20.81.30">
    <property type="entry name" value="Type II secretion system (T2SS), domain F"/>
    <property type="match status" value="1"/>
</dbReference>
<feature type="transmembrane region" description="Helical" evidence="6">
    <location>
        <begin position="6"/>
        <end position="27"/>
    </location>
</feature>
<feature type="transmembrane region" description="Helical" evidence="6">
    <location>
        <begin position="48"/>
        <end position="72"/>
    </location>
</feature>
<feature type="transmembrane region" description="Helical" evidence="6">
    <location>
        <begin position="223"/>
        <end position="242"/>
    </location>
</feature>
<evidence type="ECO:0000259" key="7">
    <source>
        <dbReference type="Pfam" id="PF00482"/>
    </source>
</evidence>
<dbReference type="Proteomes" id="UP000287908">
    <property type="component" value="Unassembled WGS sequence"/>
</dbReference>
<dbReference type="PANTHER" id="PTHR35007">
    <property type="entry name" value="INTEGRAL MEMBRANE PROTEIN-RELATED"/>
    <property type="match status" value="1"/>
</dbReference>
<protein>
    <recommendedName>
        <fullName evidence="7">Type II secretion system protein GspF domain-containing protein</fullName>
    </recommendedName>
</protein>
<dbReference type="InterPro" id="IPR042094">
    <property type="entry name" value="T2SS_GspF_sf"/>
</dbReference>
<evidence type="ECO:0000256" key="6">
    <source>
        <dbReference type="SAM" id="Phobius"/>
    </source>
</evidence>
<dbReference type="AlphaFoldDB" id="A0A432ZH03"/>
<organism evidence="8 9">
    <name type="scientific">Idiomarina seosinensis</name>
    <dbReference type="NCBI Taxonomy" id="281739"/>
    <lineage>
        <taxon>Bacteria</taxon>
        <taxon>Pseudomonadati</taxon>
        <taxon>Pseudomonadota</taxon>
        <taxon>Gammaproteobacteria</taxon>
        <taxon>Alteromonadales</taxon>
        <taxon>Idiomarinaceae</taxon>
        <taxon>Idiomarina</taxon>
    </lineage>
</organism>
<accession>A0A432ZH03</accession>
<keyword evidence="2" id="KW-1003">Cell membrane</keyword>
<dbReference type="EMBL" id="PIQF01000001">
    <property type="protein sequence ID" value="RUO77266.1"/>
    <property type="molecule type" value="Genomic_DNA"/>
</dbReference>
<evidence type="ECO:0000256" key="5">
    <source>
        <dbReference type="ARBA" id="ARBA00023136"/>
    </source>
</evidence>
<dbReference type="OrthoDB" id="5611741at2"/>
<evidence type="ECO:0000313" key="8">
    <source>
        <dbReference type="EMBL" id="RUO77266.1"/>
    </source>
</evidence>
<feature type="transmembrane region" description="Helical" evidence="6">
    <location>
        <begin position="78"/>
        <end position="99"/>
    </location>
</feature>
<evidence type="ECO:0000256" key="4">
    <source>
        <dbReference type="ARBA" id="ARBA00022989"/>
    </source>
</evidence>
<dbReference type="RefSeq" id="WP_126783539.1">
    <property type="nucleotide sequence ID" value="NZ_PIQF01000001.1"/>
</dbReference>
<name>A0A432ZH03_9GAMM</name>
<sequence length="283" mass="32140">MWTQWLVAFCLLLSGVFWGTLLVQFNKQRLKTIEGALETNAQRSMQEFFLYLPARILVRLYLCLCLLGPLLGWLLGDWFSALICLFVVVIAPPMGYRWLLKRRYRALQKQLPPMLVTLSNQLRSGISLANGIRGLKGELAAPLGQEVNEILRQVKLGQDLEAALLGWQHRMPIFSVKMVVQSLILGFRSGGQQSDLLMRLADNLQKQEHIRERQATLSSQAKMQARILVLMPVALFFLLRSMKPDHIAMLTDTLTGQLMLVAAAILMMIGGWMMKKILNTDDF</sequence>
<keyword evidence="4 6" id="KW-1133">Transmembrane helix</keyword>
<dbReference type="Pfam" id="PF00482">
    <property type="entry name" value="T2SSF"/>
    <property type="match status" value="1"/>
</dbReference>
<reference evidence="8 9" key="1">
    <citation type="journal article" date="2011" name="Front. Microbiol.">
        <title>Genomic signatures of strain selection and enhancement in Bacillus atrophaeus var. globigii, a historical biowarfare simulant.</title>
        <authorList>
            <person name="Gibbons H.S."/>
            <person name="Broomall S.M."/>
            <person name="McNew L.A."/>
            <person name="Daligault H."/>
            <person name="Chapman C."/>
            <person name="Bruce D."/>
            <person name="Karavis M."/>
            <person name="Krepps M."/>
            <person name="McGregor P.A."/>
            <person name="Hong C."/>
            <person name="Park K.H."/>
            <person name="Akmal A."/>
            <person name="Feldman A."/>
            <person name="Lin J.S."/>
            <person name="Chang W.E."/>
            <person name="Higgs B.W."/>
            <person name="Demirev P."/>
            <person name="Lindquist J."/>
            <person name="Liem A."/>
            <person name="Fochler E."/>
            <person name="Read T.D."/>
            <person name="Tapia R."/>
            <person name="Johnson S."/>
            <person name="Bishop-Lilly K.A."/>
            <person name="Detter C."/>
            <person name="Han C."/>
            <person name="Sozhamannan S."/>
            <person name="Rosenzweig C.N."/>
            <person name="Skowronski E.W."/>
        </authorList>
    </citation>
    <scope>NUCLEOTIDE SEQUENCE [LARGE SCALE GENOMIC DNA]</scope>
    <source>
        <strain evidence="8 9">CL-SP19</strain>
    </source>
</reference>